<dbReference type="Pfam" id="PF01575">
    <property type="entry name" value="MaoC_dehydratas"/>
    <property type="match status" value="1"/>
</dbReference>
<dbReference type="SUPFAM" id="SSF54637">
    <property type="entry name" value="Thioesterase/thiol ester dehydrase-isomerase"/>
    <property type="match status" value="1"/>
</dbReference>
<name>A0ABW1M2I9_9ACTN</name>
<evidence type="ECO:0000256" key="1">
    <source>
        <dbReference type="ARBA" id="ARBA00005254"/>
    </source>
</evidence>
<organism evidence="3 4">
    <name type="scientific">Streptomyces pratens</name>
    <dbReference type="NCBI Taxonomy" id="887456"/>
    <lineage>
        <taxon>Bacteria</taxon>
        <taxon>Bacillati</taxon>
        <taxon>Actinomycetota</taxon>
        <taxon>Actinomycetes</taxon>
        <taxon>Kitasatosporales</taxon>
        <taxon>Streptomycetaceae</taxon>
        <taxon>Streptomyces</taxon>
    </lineage>
</organism>
<comment type="similarity">
    <text evidence="1">Belongs to the enoyl-CoA hydratase/isomerase family.</text>
</comment>
<dbReference type="InterPro" id="IPR002539">
    <property type="entry name" value="MaoC-like_dom"/>
</dbReference>
<dbReference type="EMBL" id="JBHSPT010000048">
    <property type="protein sequence ID" value="MFC6057793.1"/>
    <property type="molecule type" value="Genomic_DNA"/>
</dbReference>
<feature type="domain" description="MaoC-like" evidence="2">
    <location>
        <begin position="15"/>
        <end position="130"/>
    </location>
</feature>
<gene>
    <name evidence="3" type="ORF">ACFP50_20755</name>
</gene>
<dbReference type="Proteomes" id="UP001596242">
    <property type="component" value="Unassembled WGS sequence"/>
</dbReference>
<comment type="caution">
    <text evidence="3">The sequence shown here is derived from an EMBL/GenBank/DDBJ whole genome shotgun (WGS) entry which is preliminary data.</text>
</comment>
<dbReference type="Gene3D" id="3.10.129.10">
    <property type="entry name" value="Hotdog Thioesterase"/>
    <property type="match status" value="1"/>
</dbReference>
<keyword evidence="4" id="KW-1185">Reference proteome</keyword>
<dbReference type="PANTHER" id="PTHR42993">
    <property type="entry name" value="MAOC-LIKE DEHYDRATASE DOMAIN-CONTAINING PROTEIN"/>
    <property type="match status" value="1"/>
</dbReference>
<sequence>MAEPRIFTSVDDLKAAVGEQLGYTDWLEVDQKRIDLFAEATGDHQWIHVDPERAAAGPFGTTIAHGYLTLSLLPLFGPQLLSVEGVRMGVNYGTNKVRFPAPVPVGSRVRATGKVTAVDEVGGGVQVTTAFTVEREGGDKPVCVAESVARYYL</sequence>
<dbReference type="CDD" id="cd03450">
    <property type="entry name" value="NodN"/>
    <property type="match status" value="1"/>
</dbReference>
<evidence type="ECO:0000259" key="2">
    <source>
        <dbReference type="Pfam" id="PF01575"/>
    </source>
</evidence>
<dbReference type="PANTHER" id="PTHR42993:SF1">
    <property type="entry name" value="MAOC-LIKE DEHYDRATASE DOMAIN-CONTAINING PROTEIN"/>
    <property type="match status" value="1"/>
</dbReference>
<dbReference type="InterPro" id="IPR039375">
    <property type="entry name" value="NodN-like"/>
</dbReference>
<protein>
    <submittedName>
        <fullName evidence="3">MaoC family dehydratase</fullName>
    </submittedName>
</protein>
<accession>A0ABW1M2I9</accession>
<dbReference type="InterPro" id="IPR029069">
    <property type="entry name" value="HotDog_dom_sf"/>
</dbReference>
<dbReference type="RefSeq" id="WP_386399974.1">
    <property type="nucleotide sequence ID" value="NZ_JBHSPT010000048.1"/>
</dbReference>
<reference evidence="4" key="1">
    <citation type="journal article" date="2019" name="Int. J. Syst. Evol. Microbiol.">
        <title>The Global Catalogue of Microorganisms (GCM) 10K type strain sequencing project: providing services to taxonomists for standard genome sequencing and annotation.</title>
        <authorList>
            <consortium name="The Broad Institute Genomics Platform"/>
            <consortium name="The Broad Institute Genome Sequencing Center for Infectious Disease"/>
            <person name="Wu L."/>
            <person name="Ma J."/>
        </authorList>
    </citation>
    <scope>NUCLEOTIDE SEQUENCE [LARGE SCALE GENOMIC DNA]</scope>
    <source>
        <strain evidence="4">JCM 12763</strain>
    </source>
</reference>
<proteinExistence type="inferred from homology"/>
<evidence type="ECO:0000313" key="4">
    <source>
        <dbReference type="Proteomes" id="UP001596242"/>
    </source>
</evidence>
<evidence type="ECO:0000313" key="3">
    <source>
        <dbReference type="EMBL" id="MFC6057793.1"/>
    </source>
</evidence>